<evidence type="ECO:0000313" key="4">
    <source>
        <dbReference type="Proteomes" id="UP001150904"/>
    </source>
</evidence>
<dbReference type="EMBL" id="JAPQKR010000013">
    <property type="protein sequence ID" value="KAJ5201569.1"/>
    <property type="molecule type" value="Genomic_DNA"/>
</dbReference>
<organism evidence="3 4">
    <name type="scientific">Penicillium cinerascens</name>
    <dbReference type="NCBI Taxonomy" id="70096"/>
    <lineage>
        <taxon>Eukaryota</taxon>
        <taxon>Fungi</taxon>
        <taxon>Dikarya</taxon>
        <taxon>Ascomycota</taxon>
        <taxon>Pezizomycotina</taxon>
        <taxon>Eurotiomycetes</taxon>
        <taxon>Eurotiomycetidae</taxon>
        <taxon>Eurotiales</taxon>
        <taxon>Aspergillaceae</taxon>
        <taxon>Penicillium</taxon>
    </lineage>
</organism>
<dbReference type="Proteomes" id="UP001150904">
    <property type="component" value="Unassembled WGS sequence"/>
</dbReference>
<name>A0A9W9MHR2_9EURO</name>
<reference evidence="3" key="1">
    <citation type="submission" date="2022-12" db="EMBL/GenBank/DDBJ databases">
        <authorList>
            <person name="Petersen C."/>
        </authorList>
    </citation>
    <scope>NUCLEOTIDE SEQUENCE</scope>
    <source>
        <strain evidence="3">IBT 15544</strain>
    </source>
</reference>
<sequence length="704" mass="80735">MDPTEFANRSNYARELCIEFLGPDEFDHWPITHRRLFEDVQKLGGTEFKSFVETITVDSIEKPWRRTTTTRASRLAQVAKISYREKKNESGWRYAVENEIMYRFSVEVACPHCRNRLWESEIPAATDSIQKQADSLDDRRKKRKPCRCPRARGDNRYDGGINMLFSDRAEARIKHNPPLKISTNPVKFKYWEAPDRIYGLRQTDNLRLLLDSPDKRHMESSNVILRESLEHSPFGAEPEPLLFPFLMIEAKSSSGADRAEVHMQSAFCLRRLLKLQHDLVAATGEETQWASGPLVWFIGTRGEQWDLYAGFVEEIDSGIIRYPVIDLWSGDIRCLDGALQLLLIIDYIFDWARDIYRDAIINELNTLSTGEISDKDPDLFSTMSRRMSHISNWTNFPDGRESTPTSFLAESQEMGFLNIVFQEGVIRDASVIESRYFLLQITEDDIDMFLLSFPSAQEAQDWLQSVLKILSNAWRVSSKTINAIESIWTEKPRPPRANYRQEEVFYISVVILLFMTENWEPVRQLTCLAISEGALQVLLVKAGCDTAFPFDGCPEVGELSIQSILERILKQSILDNLTAAVSMLFDSEDGGVLVDGIIHRNDSPKRGLFVFGELPDYESLSSFVYRVSRDGVYFKTMQLGPVLPLAGFFRHLNSPIRLKQEWKDRADPLSFLSWREKLENMGGLQDHQSGGRPSSPMIISSDEE</sequence>
<gene>
    <name evidence="3" type="ORF">N7498_006232</name>
</gene>
<proteinExistence type="predicted"/>
<feature type="region of interest" description="Disordered" evidence="1">
    <location>
        <begin position="682"/>
        <end position="704"/>
    </location>
</feature>
<keyword evidence="4" id="KW-1185">Reference proteome</keyword>
<comment type="caution">
    <text evidence="3">The sequence shown here is derived from an EMBL/GenBank/DDBJ whole genome shotgun (WGS) entry which is preliminary data.</text>
</comment>
<protein>
    <recommendedName>
        <fullName evidence="2">PH domain-containing protein</fullName>
    </recommendedName>
</protein>
<feature type="domain" description="PH" evidence="2">
    <location>
        <begin position="437"/>
        <end position="471"/>
    </location>
</feature>
<accession>A0A9W9MHR2</accession>
<dbReference type="GeneID" id="83180595"/>
<evidence type="ECO:0000256" key="1">
    <source>
        <dbReference type="SAM" id="MobiDB-lite"/>
    </source>
</evidence>
<feature type="region of interest" description="Disordered" evidence="1">
    <location>
        <begin position="129"/>
        <end position="153"/>
    </location>
</feature>
<reference evidence="3" key="2">
    <citation type="journal article" date="2023" name="IMA Fungus">
        <title>Comparative genomic study of the Penicillium genus elucidates a diverse pangenome and 15 lateral gene transfer events.</title>
        <authorList>
            <person name="Petersen C."/>
            <person name="Sorensen T."/>
            <person name="Nielsen M.R."/>
            <person name="Sondergaard T.E."/>
            <person name="Sorensen J.L."/>
            <person name="Fitzpatrick D.A."/>
            <person name="Frisvad J.C."/>
            <person name="Nielsen K.L."/>
        </authorList>
    </citation>
    <scope>NUCLEOTIDE SEQUENCE</scope>
    <source>
        <strain evidence="3">IBT 15544</strain>
    </source>
</reference>
<dbReference type="InterPro" id="IPR001849">
    <property type="entry name" value="PH_domain"/>
</dbReference>
<dbReference type="RefSeq" id="XP_058307485.1">
    <property type="nucleotide sequence ID" value="XM_058453294.1"/>
</dbReference>
<feature type="compositionally biased region" description="Basic residues" evidence="1">
    <location>
        <begin position="140"/>
        <end position="150"/>
    </location>
</feature>
<dbReference type="OrthoDB" id="3538597at2759"/>
<dbReference type="PROSITE" id="PS50003">
    <property type="entry name" value="PH_DOMAIN"/>
    <property type="match status" value="1"/>
</dbReference>
<dbReference type="AlphaFoldDB" id="A0A9W9MHR2"/>
<evidence type="ECO:0000259" key="2">
    <source>
        <dbReference type="PROSITE" id="PS50003"/>
    </source>
</evidence>
<evidence type="ECO:0000313" key="3">
    <source>
        <dbReference type="EMBL" id="KAJ5201569.1"/>
    </source>
</evidence>